<sequence length="80" mass="8838">MRKMICEEILYCISLEVGVNNEIVYGLFRMDLGWCCGVGALAILTLGRSRARLLGGSSARQAGQQAKLLSYLWVSQKLLT</sequence>
<protein>
    <submittedName>
        <fullName evidence="1">Uncharacterized protein</fullName>
    </submittedName>
</protein>
<organism evidence="1 2">
    <name type="scientific">Trinickia dabaoshanensis</name>
    <dbReference type="NCBI Taxonomy" id="564714"/>
    <lineage>
        <taxon>Bacteria</taxon>
        <taxon>Pseudomonadati</taxon>
        <taxon>Pseudomonadota</taxon>
        <taxon>Betaproteobacteria</taxon>
        <taxon>Burkholderiales</taxon>
        <taxon>Burkholderiaceae</taxon>
        <taxon>Trinickia</taxon>
    </lineage>
</organism>
<dbReference type="AlphaFoldDB" id="A0A2N7VE28"/>
<dbReference type="Proteomes" id="UP000235616">
    <property type="component" value="Unassembled WGS sequence"/>
</dbReference>
<reference evidence="1 2" key="1">
    <citation type="submission" date="2018-01" db="EMBL/GenBank/DDBJ databases">
        <title>Whole genome analyses suggest that Burkholderia sensu lato contains two further novel genera in the rhizoxinica-symbiotica group Mycetohabitans gen. nov., and Trinickia gen. nov.: implications for the evolution of diazotrophy and nodulation in the Burkholderiaceae.</title>
        <authorList>
            <person name="Estrada-de los Santos P."/>
            <person name="Palmer M."/>
            <person name="Chavez-Ramirez B."/>
            <person name="Beukes C."/>
            <person name="Steenkamp E.T."/>
            <person name="Hirsch A.M."/>
            <person name="Manyaka P."/>
            <person name="Maluk M."/>
            <person name="Lafos M."/>
            <person name="Crook M."/>
            <person name="Gross E."/>
            <person name="Simon M.F."/>
            <person name="Bueno dos Reis Junior F."/>
            <person name="Poole P.S."/>
            <person name="Venter S.N."/>
            <person name="James E.K."/>
        </authorList>
    </citation>
    <scope>NUCLEOTIDE SEQUENCE [LARGE SCALE GENOMIC DNA]</scope>
    <source>
        <strain evidence="1 2">GIMN1.004</strain>
    </source>
</reference>
<evidence type="ECO:0000313" key="2">
    <source>
        <dbReference type="Proteomes" id="UP000235616"/>
    </source>
</evidence>
<gene>
    <name evidence="1" type="ORF">C0Z18_27540</name>
</gene>
<comment type="caution">
    <text evidence="1">The sequence shown here is derived from an EMBL/GenBank/DDBJ whole genome shotgun (WGS) entry which is preliminary data.</text>
</comment>
<evidence type="ECO:0000313" key="1">
    <source>
        <dbReference type="EMBL" id="PMS15408.1"/>
    </source>
</evidence>
<proteinExistence type="predicted"/>
<accession>A0A2N7VE28</accession>
<dbReference type="EMBL" id="PNYA01000032">
    <property type="protein sequence ID" value="PMS15408.1"/>
    <property type="molecule type" value="Genomic_DNA"/>
</dbReference>
<name>A0A2N7VE28_9BURK</name>
<keyword evidence="2" id="KW-1185">Reference proteome</keyword>